<dbReference type="AlphaFoldDB" id="A0A7R8WUD3"/>
<proteinExistence type="predicted"/>
<gene>
    <name evidence="1" type="ORF">CTOB1V02_LOCUS13127</name>
</gene>
<dbReference type="EMBL" id="OB672166">
    <property type="protein sequence ID" value="CAD7235312.1"/>
    <property type="molecule type" value="Genomic_DNA"/>
</dbReference>
<organism evidence="1">
    <name type="scientific">Cyprideis torosa</name>
    <dbReference type="NCBI Taxonomy" id="163714"/>
    <lineage>
        <taxon>Eukaryota</taxon>
        <taxon>Metazoa</taxon>
        <taxon>Ecdysozoa</taxon>
        <taxon>Arthropoda</taxon>
        <taxon>Crustacea</taxon>
        <taxon>Oligostraca</taxon>
        <taxon>Ostracoda</taxon>
        <taxon>Podocopa</taxon>
        <taxon>Podocopida</taxon>
        <taxon>Cytherocopina</taxon>
        <taxon>Cytheroidea</taxon>
        <taxon>Cytherideidae</taxon>
        <taxon>Cyprideis</taxon>
    </lineage>
</organism>
<name>A0A7R8WUD3_9CRUS</name>
<sequence length="88" mass="10499">MCFVPDGGQRRRLRWRSGDSVGRKTRKNYDSRRDRQSDVLHAWLETYNPSRRDHAGLLRSLWHSRMLHWNQDRRSPAKVSPGYHRNGG</sequence>
<protein>
    <submittedName>
        <fullName evidence="1">Uncharacterized protein</fullName>
    </submittedName>
</protein>
<accession>A0A7R8WUD3</accession>
<evidence type="ECO:0000313" key="1">
    <source>
        <dbReference type="EMBL" id="CAD7235312.1"/>
    </source>
</evidence>
<reference evidence="1" key="1">
    <citation type="submission" date="2020-11" db="EMBL/GenBank/DDBJ databases">
        <authorList>
            <person name="Tran Van P."/>
        </authorList>
    </citation>
    <scope>NUCLEOTIDE SEQUENCE</scope>
</reference>